<comment type="caution">
    <text evidence="1">The sequence shown here is derived from an EMBL/GenBank/DDBJ whole genome shotgun (WGS) entry which is preliminary data.</text>
</comment>
<gene>
    <name evidence="1" type="ORF">Fot_00667</name>
</gene>
<name>A0ABD1X1R9_9LAMI</name>
<protein>
    <recommendedName>
        <fullName evidence="3">Transposase</fullName>
    </recommendedName>
</protein>
<evidence type="ECO:0000313" key="2">
    <source>
        <dbReference type="Proteomes" id="UP001604277"/>
    </source>
</evidence>
<evidence type="ECO:0008006" key="3">
    <source>
        <dbReference type="Google" id="ProtNLM"/>
    </source>
</evidence>
<sequence>MATAIDGEIVTRVSGKSGDFNYDRKYRGATVKPALILQQDGGLSDRGYSGFSWFRHFGLNWAFVDPKTPIQTGVKFCVCVKELFPWLMMPLKVVYVNENRNPKKVVALFMQWNSCRNGEPTG</sequence>
<evidence type="ECO:0000313" key="1">
    <source>
        <dbReference type="EMBL" id="KAL2555928.1"/>
    </source>
</evidence>
<dbReference type="PANTHER" id="PTHR34202:SF1">
    <property type="entry name" value="UPF0548 PROTEIN"/>
    <property type="match status" value="1"/>
</dbReference>
<accession>A0ABD1X1R9</accession>
<dbReference type="Proteomes" id="UP001604277">
    <property type="component" value="Unassembled WGS sequence"/>
</dbReference>
<keyword evidence="2" id="KW-1185">Reference proteome</keyword>
<reference evidence="2" key="1">
    <citation type="submission" date="2024-07" db="EMBL/GenBank/DDBJ databases">
        <title>Two chromosome-level genome assemblies of Korean endemic species Abeliophyllum distichum and Forsythia ovata (Oleaceae).</title>
        <authorList>
            <person name="Jang H."/>
        </authorList>
    </citation>
    <scope>NUCLEOTIDE SEQUENCE [LARGE SCALE GENOMIC DNA]</scope>
</reference>
<dbReference type="AlphaFoldDB" id="A0ABD1X1R9"/>
<organism evidence="1 2">
    <name type="scientific">Forsythia ovata</name>
    <dbReference type="NCBI Taxonomy" id="205694"/>
    <lineage>
        <taxon>Eukaryota</taxon>
        <taxon>Viridiplantae</taxon>
        <taxon>Streptophyta</taxon>
        <taxon>Embryophyta</taxon>
        <taxon>Tracheophyta</taxon>
        <taxon>Spermatophyta</taxon>
        <taxon>Magnoliopsida</taxon>
        <taxon>eudicotyledons</taxon>
        <taxon>Gunneridae</taxon>
        <taxon>Pentapetalae</taxon>
        <taxon>asterids</taxon>
        <taxon>lamiids</taxon>
        <taxon>Lamiales</taxon>
        <taxon>Oleaceae</taxon>
        <taxon>Forsythieae</taxon>
        <taxon>Forsythia</taxon>
    </lineage>
</organism>
<dbReference type="EMBL" id="JBFOLJ010000001">
    <property type="protein sequence ID" value="KAL2555928.1"/>
    <property type="molecule type" value="Genomic_DNA"/>
</dbReference>
<dbReference type="PANTHER" id="PTHR34202">
    <property type="entry name" value="UPF0548 PROTEIN"/>
    <property type="match status" value="1"/>
</dbReference>
<proteinExistence type="predicted"/>